<dbReference type="AlphaFoldDB" id="A0A897P050"/>
<dbReference type="GeneID" id="68859322"/>
<proteinExistence type="predicted"/>
<dbReference type="GO" id="GO:0016853">
    <property type="term" value="F:isomerase activity"/>
    <property type="evidence" value="ECO:0007669"/>
    <property type="project" value="UniProtKB-KW"/>
</dbReference>
<keyword evidence="1" id="KW-0812">Transmembrane</keyword>
<evidence type="ECO:0000313" key="2">
    <source>
        <dbReference type="EMBL" id="QSG16199.1"/>
    </source>
</evidence>
<accession>A0A897P050</accession>
<dbReference type="PROSITE" id="PS00194">
    <property type="entry name" value="THIOREDOXIN_1"/>
    <property type="match status" value="1"/>
</dbReference>
<feature type="transmembrane region" description="Helical" evidence="1">
    <location>
        <begin position="7"/>
        <end position="27"/>
    </location>
</feature>
<dbReference type="SUPFAM" id="SSF52833">
    <property type="entry name" value="Thioredoxin-like"/>
    <property type="match status" value="1"/>
</dbReference>
<keyword evidence="1" id="KW-0472">Membrane</keyword>
<keyword evidence="3" id="KW-1185">Reference proteome</keyword>
<name>A0A897P050_9EURY</name>
<keyword evidence="1" id="KW-1133">Transmembrane helix</keyword>
<dbReference type="EMBL" id="CP064791">
    <property type="protein sequence ID" value="QSG16199.1"/>
    <property type="molecule type" value="Genomic_DNA"/>
</dbReference>
<reference evidence="2 3" key="1">
    <citation type="submission" date="2020-11" db="EMBL/GenBank/DDBJ databases">
        <title>Carbohydrate-dependent, anaerobic sulfur respiration: A novel catabolism in halophilic archaea.</title>
        <authorList>
            <person name="Sorokin D.Y."/>
            <person name="Messina E."/>
            <person name="Smedile F."/>
            <person name="La Cono V."/>
            <person name="Hallsworth J.E."/>
            <person name="Yakimov M.M."/>
        </authorList>
    </citation>
    <scope>NUCLEOTIDE SEQUENCE [LARGE SCALE GENOMIC DNA]</scope>
    <source>
        <strain evidence="2 3">HSR-Est</strain>
    </source>
</reference>
<dbReference type="RefSeq" id="WP_229121465.1">
    <property type="nucleotide sequence ID" value="NZ_CP064791.1"/>
</dbReference>
<evidence type="ECO:0000256" key="1">
    <source>
        <dbReference type="SAM" id="Phobius"/>
    </source>
</evidence>
<dbReference type="InterPro" id="IPR017937">
    <property type="entry name" value="Thioredoxin_CS"/>
</dbReference>
<protein>
    <submittedName>
        <fullName evidence="2">Thiol-disulfide isomerase or thioredoxin</fullName>
    </submittedName>
</protein>
<dbReference type="Gene3D" id="3.40.30.10">
    <property type="entry name" value="Glutaredoxin"/>
    <property type="match status" value="1"/>
</dbReference>
<dbReference type="PROSITE" id="PS51354">
    <property type="entry name" value="GLUTAREDOXIN_2"/>
    <property type="match status" value="1"/>
</dbReference>
<keyword evidence="2" id="KW-0413">Isomerase</keyword>
<dbReference type="Proteomes" id="UP000663292">
    <property type="component" value="Chromosome"/>
</dbReference>
<sequence length="153" mass="16650">MERSEAIRLAIALGMMGGIVAGTLVYVQNPTASDDTDWDVDVSELSTEDNTSVCVVFFYSPGCPHCGNVEEFLAAVPDDVNLTVQRYEVRKEPARFDRYLEAYDVPESDRGSVPAVLVGEEYAIGDRPAIELIVNAIESGKTVRCPAVNETTS</sequence>
<gene>
    <name evidence="2" type="primary">trxA8</name>
    <name evidence="2" type="ORF">HSEST_2690</name>
</gene>
<evidence type="ECO:0000313" key="3">
    <source>
        <dbReference type="Proteomes" id="UP000663292"/>
    </source>
</evidence>
<dbReference type="InterPro" id="IPR036249">
    <property type="entry name" value="Thioredoxin-like_sf"/>
</dbReference>
<organism evidence="2 3">
    <name type="scientific">Halapricum desulfuricans</name>
    <dbReference type="NCBI Taxonomy" id="2841257"/>
    <lineage>
        <taxon>Archaea</taxon>
        <taxon>Methanobacteriati</taxon>
        <taxon>Methanobacteriota</taxon>
        <taxon>Stenosarchaea group</taxon>
        <taxon>Halobacteria</taxon>
        <taxon>Halobacteriales</taxon>
        <taxon>Haloarculaceae</taxon>
        <taxon>Halapricum</taxon>
    </lineage>
</organism>